<dbReference type="Pfam" id="PF01370">
    <property type="entry name" value="Epimerase"/>
    <property type="match status" value="1"/>
</dbReference>
<name>A0A699VSQ6_TANCI</name>
<feature type="non-terminal residue" evidence="2">
    <location>
        <position position="141"/>
    </location>
</feature>
<accession>A0A699VSQ6</accession>
<reference evidence="2" key="1">
    <citation type="journal article" date="2019" name="Sci. Rep.">
        <title>Draft genome of Tanacetum cinerariifolium, the natural source of mosquito coil.</title>
        <authorList>
            <person name="Yamashiro T."/>
            <person name="Shiraishi A."/>
            <person name="Satake H."/>
            <person name="Nakayama K."/>
        </authorList>
    </citation>
    <scope>NUCLEOTIDE SEQUENCE</scope>
</reference>
<comment type="caution">
    <text evidence="2">The sequence shown here is derived from an EMBL/GenBank/DDBJ whole genome shotgun (WGS) entry which is preliminary data.</text>
</comment>
<dbReference type="GO" id="GO:0004029">
    <property type="term" value="F:aldehyde dehydrogenase (NAD+) activity"/>
    <property type="evidence" value="ECO:0007669"/>
    <property type="project" value="TreeGrafter"/>
</dbReference>
<feature type="non-terminal residue" evidence="2">
    <location>
        <position position="1"/>
    </location>
</feature>
<dbReference type="GO" id="GO:0005737">
    <property type="term" value="C:cytoplasm"/>
    <property type="evidence" value="ECO:0007669"/>
    <property type="project" value="TreeGrafter"/>
</dbReference>
<dbReference type="Gene3D" id="3.40.50.720">
    <property type="entry name" value="NAD(P)-binding Rossmann-like Domain"/>
    <property type="match status" value="1"/>
</dbReference>
<proteinExistence type="predicted"/>
<dbReference type="InterPro" id="IPR001509">
    <property type="entry name" value="Epimerase_deHydtase"/>
</dbReference>
<evidence type="ECO:0000313" key="2">
    <source>
        <dbReference type="EMBL" id="GFD36091.1"/>
    </source>
</evidence>
<dbReference type="InterPro" id="IPR036291">
    <property type="entry name" value="NAD(P)-bd_dom_sf"/>
</dbReference>
<sequence>RVVLTGASGFIGSYLAEELVAQGYEVIALRRSQSATWRVSAVETQLTWVNTDADDWEQQLQALQPEYLVHSAWLGVGVGQRDDWQSQLSNLTFTMQLLQTLSQGPLKKVVVLGSQAEYGTFEGRIDESHSTFPTAAYGAVK</sequence>
<dbReference type="InterPro" id="IPR051783">
    <property type="entry name" value="NAD(P)-dependent_oxidoreduct"/>
</dbReference>
<dbReference type="SUPFAM" id="SSF51735">
    <property type="entry name" value="NAD(P)-binding Rossmann-fold domains"/>
    <property type="match status" value="1"/>
</dbReference>
<dbReference type="AlphaFoldDB" id="A0A699VSQ6"/>
<dbReference type="PANTHER" id="PTHR48079:SF6">
    <property type="entry name" value="NAD(P)-BINDING DOMAIN-CONTAINING PROTEIN-RELATED"/>
    <property type="match status" value="1"/>
</dbReference>
<dbReference type="PANTHER" id="PTHR48079">
    <property type="entry name" value="PROTEIN YEEZ"/>
    <property type="match status" value="1"/>
</dbReference>
<organism evidence="2">
    <name type="scientific">Tanacetum cinerariifolium</name>
    <name type="common">Dalmatian daisy</name>
    <name type="synonym">Chrysanthemum cinerariifolium</name>
    <dbReference type="NCBI Taxonomy" id="118510"/>
    <lineage>
        <taxon>Eukaryota</taxon>
        <taxon>Viridiplantae</taxon>
        <taxon>Streptophyta</taxon>
        <taxon>Embryophyta</taxon>
        <taxon>Tracheophyta</taxon>
        <taxon>Spermatophyta</taxon>
        <taxon>Magnoliopsida</taxon>
        <taxon>eudicotyledons</taxon>
        <taxon>Gunneridae</taxon>
        <taxon>Pentapetalae</taxon>
        <taxon>asterids</taxon>
        <taxon>campanulids</taxon>
        <taxon>Asterales</taxon>
        <taxon>Asteraceae</taxon>
        <taxon>Asteroideae</taxon>
        <taxon>Anthemideae</taxon>
        <taxon>Anthemidinae</taxon>
        <taxon>Tanacetum</taxon>
    </lineage>
</organism>
<gene>
    <name evidence="2" type="ORF">Tci_908060</name>
</gene>
<protein>
    <recommendedName>
        <fullName evidence="1">NAD-dependent epimerase/dehydratase domain-containing protein</fullName>
    </recommendedName>
</protein>
<evidence type="ECO:0000259" key="1">
    <source>
        <dbReference type="Pfam" id="PF01370"/>
    </source>
</evidence>
<dbReference type="EMBL" id="BKCJ011467078">
    <property type="protein sequence ID" value="GFD36091.1"/>
    <property type="molecule type" value="Genomic_DNA"/>
</dbReference>
<feature type="domain" description="NAD-dependent epimerase/dehydratase" evidence="1">
    <location>
        <begin position="2"/>
        <end position="141"/>
    </location>
</feature>